<dbReference type="EMBL" id="ALAN01000054">
    <property type="protein sequence ID" value="ETI69384.1"/>
    <property type="molecule type" value="Genomic_DNA"/>
</dbReference>
<evidence type="ECO:0000256" key="1">
    <source>
        <dbReference type="SAM" id="Phobius"/>
    </source>
</evidence>
<sequence>MAMHFKKTDFLKVIAVLLIYTTVGYLMNVDVLKIFIIRTDEFSISIFGVVLWVLTFIFIQYIGRYFSKTKGNR</sequence>
<protein>
    <submittedName>
        <fullName evidence="2">Uncharacterized protein</fullName>
    </submittedName>
</protein>
<organism evidence="2 3">
    <name type="scientific">Neobacillus vireti LMG 21834</name>
    <dbReference type="NCBI Taxonomy" id="1131730"/>
    <lineage>
        <taxon>Bacteria</taxon>
        <taxon>Bacillati</taxon>
        <taxon>Bacillota</taxon>
        <taxon>Bacilli</taxon>
        <taxon>Bacillales</taxon>
        <taxon>Bacillaceae</taxon>
        <taxon>Neobacillus</taxon>
    </lineage>
</organism>
<keyword evidence="1" id="KW-0472">Membrane</keyword>
<dbReference type="AlphaFoldDB" id="A0AB94IQP9"/>
<feature type="transmembrane region" description="Helical" evidence="1">
    <location>
        <begin position="42"/>
        <end position="63"/>
    </location>
</feature>
<keyword evidence="1" id="KW-1133">Transmembrane helix</keyword>
<keyword evidence="3" id="KW-1185">Reference proteome</keyword>
<reference evidence="2 3" key="1">
    <citation type="journal article" date="2014" name="Environ. Microbiol.">
        <title>The nitrate-ammonifying and nosZ-carrying bacterium Bacillus vireti is a potent source and sink for nitric and nitrous oxide under high nitrate conditions.</title>
        <authorList>
            <person name="Mania D."/>
            <person name="Heylen K."/>
            <person name="van Spanning R.J."/>
            <person name="Frostegard A."/>
        </authorList>
    </citation>
    <scope>NUCLEOTIDE SEQUENCE [LARGE SCALE GENOMIC DNA]</scope>
    <source>
        <strain evidence="2 3">LMG 21834</strain>
    </source>
</reference>
<gene>
    <name evidence="2" type="ORF">BAVI_07366</name>
</gene>
<keyword evidence="1" id="KW-0812">Transmembrane</keyword>
<comment type="caution">
    <text evidence="2">The sequence shown here is derived from an EMBL/GenBank/DDBJ whole genome shotgun (WGS) entry which is preliminary data.</text>
</comment>
<accession>A0AB94IQP9</accession>
<proteinExistence type="predicted"/>
<evidence type="ECO:0000313" key="2">
    <source>
        <dbReference type="EMBL" id="ETI69384.1"/>
    </source>
</evidence>
<dbReference type="Proteomes" id="UP000018877">
    <property type="component" value="Unassembled WGS sequence"/>
</dbReference>
<feature type="transmembrane region" description="Helical" evidence="1">
    <location>
        <begin position="12"/>
        <end position="36"/>
    </location>
</feature>
<name>A0AB94IQP9_9BACI</name>
<evidence type="ECO:0000313" key="3">
    <source>
        <dbReference type="Proteomes" id="UP000018877"/>
    </source>
</evidence>